<dbReference type="PROSITE" id="PS50104">
    <property type="entry name" value="TIR"/>
    <property type="match status" value="1"/>
</dbReference>
<sequence length="479" mass="55108">MASSGTSSFQWRWDVFLSFRGEDTRFNFTDHLYNELMRRDSMISVVVFSENYAYSKWCLDELDKIMQCSREKGQKVLPIFYHVDPSDVRKQTGSFGEAFARYGNVTEERVLRWRAALTQDGGLAGWHVMMHGYESEIIQSITQNVSNMLKHKRLYVDENLVGMDSRLEEMNALLSMGSNDVRMTGIYGLGGIGKTTLAKVIYNQIAHQFEDAIFLSSVSEAWQRYPLLELQKQLLEDILGEKFVRISNIDEGISLIKKTLCSRKVLIILDHVCDLADLESLAGNNQWFGSGSRIVITTRDKHILDAHGVDQLYEVRGLESEEAFQLFFSKAFKKNLPEEGYWNLSNLAVNYCGGLSLALKVLGSFLYDKTIPQWENDMLVACKEKRHLEQVKEMLKAEFEMKDLGSAKRILGMEIERDRSKRVLRLSQNSYISKVLSRFEMNNVKTVSTPLGQHFRLSITQAPETHEEKRFMERIPYAS</sequence>
<dbReference type="InterPro" id="IPR013103">
    <property type="entry name" value="RVT_2"/>
</dbReference>
<dbReference type="Pfam" id="PF00931">
    <property type="entry name" value="NB-ARC"/>
    <property type="match status" value="1"/>
</dbReference>
<dbReference type="Proteomes" id="UP000288805">
    <property type="component" value="Unassembled WGS sequence"/>
</dbReference>
<dbReference type="GO" id="GO:0006952">
    <property type="term" value="P:defense response"/>
    <property type="evidence" value="ECO:0007669"/>
    <property type="project" value="InterPro"/>
</dbReference>
<evidence type="ECO:0000313" key="3">
    <source>
        <dbReference type="Proteomes" id="UP000288805"/>
    </source>
</evidence>
<organism evidence="2 3">
    <name type="scientific">Vitis vinifera</name>
    <name type="common">Grape</name>
    <dbReference type="NCBI Taxonomy" id="29760"/>
    <lineage>
        <taxon>Eukaryota</taxon>
        <taxon>Viridiplantae</taxon>
        <taxon>Streptophyta</taxon>
        <taxon>Embryophyta</taxon>
        <taxon>Tracheophyta</taxon>
        <taxon>Spermatophyta</taxon>
        <taxon>Magnoliopsida</taxon>
        <taxon>eudicotyledons</taxon>
        <taxon>Gunneridae</taxon>
        <taxon>Pentapetalae</taxon>
        <taxon>rosids</taxon>
        <taxon>Vitales</taxon>
        <taxon>Vitaceae</taxon>
        <taxon>Viteae</taxon>
        <taxon>Vitis</taxon>
    </lineage>
</organism>
<dbReference type="InterPro" id="IPR027417">
    <property type="entry name" value="P-loop_NTPase"/>
</dbReference>
<comment type="caution">
    <text evidence="2">The sequence shown here is derived from an EMBL/GenBank/DDBJ whole genome shotgun (WGS) entry which is preliminary data.</text>
</comment>
<dbReference type="PRINTS" id="PR00364">
    <property type="entry name" value="DISEASERSIST"/>
</dbReference>
<dbReference type="SUPFAM" id="SSF52540">
    <property type="entry name" value="P-loop containing nucleoside triphosphate hydrolases"/>
    <property type="match status" value="1"/>
</dbReference>
<dbReference type="PANTHER" id="PTHR11017">
    <property type="entry name" value="LEUCINE-RICH REPEAT-CONTAINING PROTEIN"/>
    <property type="match status" value="1"/>
</dbReference>
<dbReference type="Gene3D" id="1.10.8.430">
    <property type="entry name" value="Helical domain of apoptotic protease-activating factors"/>
    <property type="match status" value="1"/>
</dbReference>
<proteinExistence type="predicted"/>
<dbReference type="GO" id="GO:0043531">
    <property type="term" value="F:ADP binding"/>
    <property type="evidence" value="ECO:0007669"/>
    <property type="project" value="InterPro"/>
</dbReference>
<reference evidence="2 3" key="1">
    <citation type="journal article" date="2018" name="PLoS Genet.">
        <title>Population sequencing reveals clonal diversity and ancestral inbreeding in the grapevine cultivar Chardonnay.</title>
        <authorList>
            <person name="Roach M.J."/>
            <person name="Johnson D.L."/>
            <person name="Bohlmann J."/>
            <person name="van Vuuren H.J."/>
            <person name="Jones S.J."/>
            <person name="Pretorius I.S."/>
            <person name="Schmidt S.A."/>
            <person name="Borneman A.R."/>
        </authorList>
    </citation>
    <scope>NUCLEOTIDE SEQUENCE [LARGE SCALE GENOMIC DNA]</scope>
    <source>
        <strain evidence="3">cv. Chardonnay</strain>
        <tissue evidence="2">Leaf</tissue>
    </source>
</reference>
<dbReference type="Gene3D" id="3.40.50.10140">
    <property type="entry name" value="Toll/interleukin-1 receptor homology (TIR) domain"/>
    <property type="match status" value="2"/>
</dbReference>
<dbReference type="InterPro" id="IPR044974">
    <property type="entry name" value="Disease_R_plants"/>
</dbReference>
<name>A0A438BMA1_VITVI</name>
<dbReference type="SMART" id="SM00255">
    <property type="entry name" value="TIR"/>
    <property type="match status" value="1"/>
</dbReference>
<evidence type="ECO:0000259" key="1">
    <source>
        <dbReference type="PROSITE" id="PS50104"/>
    </source>
</evidence>
<dbReference type="InterPro" id="IPR002182">
    <property type="entry name" value="NB-ARC"/>
</dbReference>
<dbReference type="SUPFAM" id="SSF52200">
    <property type="entry name" value="Toll/Interleukin receptor TIR domain"/>
    <property type="match status" value="1"/>
</dbReference>
<dbReference type="EMBL" id="QGNW01002722">
    <property type="protein sequence ID" value="RVW12083.1"/>
    <property type="molecule type" value="Genomic_DNA"/>
</dbReference>
<dbReference type="PANTHER" id="PTHR11017:SF570">
    <property type="entry name" value="DISEASE RESISTANCE PROTEIN (TIR-NBS CLASS)-RELATED"/>
    <property type="match status" value="1"/>
</dbReference>
<dbReference type="Gene3D" id="3.40.50.300">
    <property type="entry name" value="P-loop containing nucleotide triphosphate hydrolases"/>
    <property type="match status" value="1"/>
</dbReference>
<dbReference type="InterPro" id="IPR035897">
    <property type="entry name" value="Toll_tir_struct_dom_sf"/>
</dbReference>
<protein>
    <submittedName>
        <fullName evidence="2">Putative disease resistance protein</fullName>
    </submittedName>
</protein>
<accession>A0A438BMA1</accession>
<dbReference type="Pfam" id="PF07727">
    <property type="entry name" value="RVT_2"/>
    <property type="match status" value="1"/>
</dbReference>
<gene>
    <name evidence="2" type="primary">VvCHDh000044_4</name>
    <name evidence="2" type="ORF">CK203_087325</name>
</gene>
<feature type="domain" description="TIR" evidence="1">
    <location>
        <begin position="1"/>
        <end position="149"/>
    </location>
</feature>
<dbReference type="InterPro" id="IPR042197">
    <property type="entry name" value="Apaf_helical"/>
</dbReference>
<dbReference type="Pfam" id="PF01582">
    <property type="entry name" value="TIR"/>
    <property type="match status" value="1"/>
</dbReference>
<dbReference type="AlphaFoldDB" id="A0A438BMA1"/>
<evidence type="ECO:0000313" key="2">
    <source>
        <dbReference type="EMBL" id="RVW12083.1"/>
    </source>
</evidence>
<dbReference type="GO" id="GO:0007165">
    <property type="term" value="P:signal transduction"/>
    <property type="evidence" value="ECO:0007669"/>
    <property type="project" value="InterPro"/>
</dbReference>
<dbReference type="InterPro" id="IPR000157">
    <property type="entry name" value="TIR_dom"/>
</dbReference>